<proteinExistence type="predicted"/>
<evidence type="ECO:0000313" key="1">
    <source>
        <dbReference type="EMBL" id="VVC89643.1"/>
    </source>
</evidence>
<name>A0A5E4PXA8_9NEOP</name>
<sequence>HDVVARCCQR</sequence>
<dbReference type="Proteomes" id="UP000324832">
    <property type="component" value="Unassembled WGS sequence"/>
</dbReference>
<accession>A0A5E4PXA8</accession>
<evidence type="ECO:0000313" key="2">
    <source>
        <dbReference type="Proteomes" id="UP000324832"/>
    </source>
</evidence>
<organism evidence="1 2">
    <name type="scientific">Leptidea sinapis</name>
    <dbReference type="NCBI Taxonomy" id="189913"/>
    <lineage>
        <taxon>Eukaryota</taxon>
        <taxon>Metazoa</taxon>
        <taxon>Ecdysozoa</taxon>
        <taxon>Arthropoda</taxon>
        <taxon>Hexapoda</taxon>
        <taxon>Insecta</taxon>
        <taxon>Pterygota</taxon>
        <taxon>Neoptera</taxon>
        <taxon>Endopterygota</taxon>
        <taxon>Lepidoptera</taxon>
        <taxon>Glossata</taxon>
        <taxon>Ditrysia</taxon>
        <taxon>Papilionoidea</taxon>
        <taxon>Pieridae</taxon>
        <taxon>Dismorphiinae</taxon>
        <taxon>Leptidea</taxon>
    </lineage>
</organism>
<feature type="non-terminal residue" evidence="1">
    <location>
        <position position="1"/>
    </location>
</feature>
<dbReference type="EMBL" id="FZQP02000593">
    <property type="protein sequence ID" value="VVC89643.1"/>
    <property type="molecule type" value="Genomic_DNA"/>
</dbReference>
<reference evidence="1 2" key="1">
    <citation type="submission" date="2017-07" db="EMBL/GenBank/DDBJ databases">
        <authorList>
            <person name="Talla V."/>
            <person name="Backstrom N."/>
        </authorList>
    </citation>
    <scope>NUCLEOTIDE SEQUENCE [LARGE SCALE GENOMIC DNA]</scope>
</reference>
<gene>
    <name evidence="1" type="ORF">LSINAPIS_LOCUS2712</name>
</gene>
<keyword evidence="2" id="KW-1185">Reference proteome</keyword>
<protein>
    <submittedName>
        <fullName evidence="1">Uncharacterized protein</fullName>
    </submittedName>
</protein>